<dbReference type="Proteomes" id="UP001066276">
    <property type="component" value="Chromosome 1_1"/>
</dbReference>
<name>A0AAV7WVY5_PLEWA</name>
<evidence type="ECO:0000313" key="2">
    <source>
        <dbReference type="Proteomes" id="UP001066276"/>
    </source>
</evidence>
<dbReference type="EMBL" id="JANPWB010000001">
    <property type="protein sequence ID" value="KAJ1217424.1"/>
    <property type="molecule type" value="Genomic_DNA"/>
</dbReference>
<reference evidence="1" key="1">
    <citation type="journal article" date="2022" name="bioRxiv">
        <title>Sequencing and chromosome-scale assembly of the giantPleurodeles waltlgenome.</title>
        <authorList>
            <person name="Brown T."/>
            <person name="Elewa A."/>
            <person name="Iarovenko S."/>
            <person name="Subramanian E."/>
            <person name="Araus A.J."/>
            <person name="Petzold A."/>
            <person name="Susuki M."/>
            <person name="Suzuki K.-i.T."/>
            <person name="Hayashi T."/>
            <person name="Toyoda A."/>
            <person name="Oliveira C."/>
            <person name="Osipova E."/>
            <person name="Leigh N.D."/>
            <person name="Simon A."/>
            <person name="Yun M.H."/>
        </authorList>
    </citation>
    <scope>NUCLEOTIDE SEQUENCE</scope>
    <source>
        <strain evidence="1">20211129_DDA</strain>
        <tissue evidence="1">Liver</tissue>
    </source>
</reference>
<feature type="non-terminal residue" evidence="1">
    <location>
        <position position="1"/>
    </location>
</feature>
<sequence length="57" mass="6093">IGPRSHRMAILRLPSNRPIATSWRVDFAPWQSRGTAAAYLVGNSAVKVCSLGQSLAG</sequence>
<keyword evidence="2" id="KW-1185">Reference proteome</keyword>
<proteinExistence type="predicted"/>
<comment type="caution">
    <text evidence="1">The sequence shown here is derived from an EMBL/GenBank/DDBJ whole genome shotgun (WGS) entry which is preliminary data.</text>
</comment>
<organism evidence="1 2">
    <name type="scientific">Pleurodeles waltl</name>
    <name type="common">Iberian ribbed newt</name>
    <dbReference type="NCBI Taxonomy" id="8319"/>
    <lineage>
        <taxon>Eukaryota</taxon>
        <taxon>Metazoa</taxon>
        <taxon>Chordata</taxon>
        <taxon>Craniata</taxon>
        <taxon>Vertebrata</taxon>
        <taxon>Euteleostomi</taxon>
        <taxon>Amphibia</taxon>
        <taxon>Batrachia</taxon>
        <taxon>Caudata</taxon>
        <taxon>Salamandroidea</taxon>
        <taxon>Salamandridae</taxon>
        <taxon>Pleurodelinae</taxon>
        <taxon>Pleurodeles</taxon>
    </lineage>
</organism>
<evidence type="ECO:0000313" key="1">
    <source>
        <dbReference type="EMBL" id="KAJ1217424.1"/>
    </source>
</evidence>
<gene>
    <name evidence="1" type="ORF">NDU88_005018</name>
</gene>
<feature type="non-terminal residue" evidence="1">
    <location>
        <position position="57"/>
    </location>
</feature>
<dbReference type="AlphaFoldDB" id="A0AAV7WVY5"/>
<protein>
    <submittedName>
        <fullName evidence="1">Uncharacterized protein</fullName>
    </submittedName>
</protein>
<accession>A0AAV7WVY5</accession>